<dbReference type="SUPFAM" id="SSF51735">
    <property type="entry name" value="NAD(P)-binding Rossmann-fold domains"/>
    <property type="match status" value="1"/>
</dbReference>
<evidence type="ECO:0000313" key="3">
    <source>
        <dbReference type="Proteomes" id="UP001185755"/>
    </source>
</evidence>
<dbReference type="Pfam" id="PF13561">
    <property type="entry name" value="adh_short_C2"/>
    <property type="match status" value="1"/>
</dbReference>
<dbReference type="Gene3D" id="3.40.50.720">
    <property type="entry name" value="NAD(P)-binding Rossmann-like Domain"/>
    <property type="match status" value="1"/>
</dbReference>
<evidence type="ECO:0000313" key="2">
    <source>
        <dbReference type="EMBL" id="MDV6263711.1"/>
    </source>
</evidence>
<dbReference type="PRINTS" id="PR00080">
    <property type="entry name" value="SDRFAMILY"/>
</dbReference>
<dbReference type="EMBL" id="JAWLJX010000008">
    <property type="protein sequence ID" value="MDV6263711.1"/>
    <property type="molecule type" value="Genomic_DNA"/>
</dbReference>
<comment type="caution">
    <text evidence="2">The sequence shown here is derived from an EMBL/GenBank/DDBJ whole genome shotgun (WGS) entry which is preliminary data.</text>
</comment>
<dbReference type="NCBIfam" id="NF009466">
    <property type="entry name" value="PRK12826.1-2"/>
    <property type="match status" value="1"/>
</dbReference>
<dbReference type="PANTHER" id="PTHR42760:SF40">
    <property type="entry name" value="3-OXOACYL-[ACYL-CARRIER-PROTEIN] REDUCTASE, CHLOROPLASTIC"/>
    <property type="match status" value="1"/>
</dbReference>
<dbReference type="InterPro" id="IPR002347">
    <property type="entry name" value="SDR_fam"/>
</dbReference>
<evidence type="ECO:0000256" key="1">
    <source>
        <dbReference type="ARBA" id="ARBA00006484"/>
    </source>
</evidence>
<gene>
    <name evidence="2" type="ORF">R3P96_20435</name>
</gene>
<proteinExistence type="inferred from homology"/>
<accession>A0ABU4BHX9</accession>
<reference evidence="2 3" key="1">
    <citation type="submission" date="2023-10" db="EMBL/GenBank/DDBJ databases">
        <title>Development of a sustainable strategy for remediation of hydrocarbon-contaminated territories based on the waste exchange concept.</title>
        <authorList>
            <person name="Krivoruchko A."/>
        </authorList>
    </citation>
    <scope>NUCLEOTIDE SEQUENCE [LARGE SCALE GENOMIC DNA]</scope>
    <source>
        <strain evidence="2 3">IEGM 1323</strain>
    </source>
</reference>
<comment type="similarity">
    <text evidence="1">Belongs to the short-chain dehydrogenases/reductases (SDR) family.</text>
</comment>
<name>A0ABU4BHX9_9NOCA</name>
<dbReference type="PANTHER" id="PTHR42760">
    <property type="entry name" value="SHORT-CHAIN DEHYDROGENASES/REDUCTASES FAMILY MEMBER"/>
    <property type="match status" value="1"/>
</dbReference>
<sequence>MTRVALITGGAQGLGLATANRLGRDGFHVIVADIVNARAEAAVDQLTASGITATASEIDVTDDASVQACFELIDSAAGGLDVLVNNAGIISRANAEDIESDRWERELSVHLGGAMRCSREAFPRMLKSAAPAIVNLASVGSTFGLPHRLAYSTAKAGVVGMTRTLAAEWGRRGIRVNAVAPGYMDTGMMQSGLAGGTLDRDRLLMRTPLMRFGYPEEVASVISFLVSKDASFVTGVVLEVDGGITIDGTFHADDSYKTQDKSEVH</sequence>
<dbReference type="Proteomes" id="UP001185755">
    <property type="component" value="Unassembled WGS sequence"/>
</dbReference>
<protein>
    <submittedName>
        <fullName evidence="2">SDR family NAD(P)-dependent oxidoreductase</fullName>
    </submittedName>
</protein>
<organism evidence="2 3">
    <name type="scientific">Rhodococcoides yunnanense</name>
    <dbReference type="NCBI Taxonomy" id="278209"/>
    <lineage>
        <taxon>Bacteria</taxon>
        <taxon>Bacillati</taxon>
        <taxon>Actinomycetota</taxon>
        <taxon>Actinomycetes</taxon>
        <taxon>Mycobacteriales</taxon>
        <taxon>Nocardiaceae</taxon>
        <taxon>Rhodococcoides</taxon>
    </lineage>
</organism>
<dbReference type="PRINTS" id="PR00081">
    <property type="entry name" value="GDHRDH"/>
</dbReference>
<keyword evidence="3" id="KW-1185">Reference proteome</keyword>
<dbReference type="CDD" id="cd05233">
    <property type="entry name" value="SDR_c"/>
    <property type="match status" value="1"/>
</dbReference>
<dbReference type="InterPro" id="IPR020904">
    <property type="entry name" value="Sc_DH/Rdtase_CS"/>
</dbReference>
<dbReference type="RefSeq" id="WP_317565814.1">
    <property type="nucleotide sequence ID" value="NZ_JAWLJX010000008.1"/>
</dbReference>
<dbReference type="InterPro" id="IPR036291">
    <property type="entry name" value="NAD(P)-bd_dom_sf"/>
</dbReference>
<dbReference type="PROSITE" id="PS00061">
    <property type="entry name" value="ADH_SHORT"/>
    <property type="match status" value="1"/>
</dbReference>